<dbReference type="InterPro" id="IPR037151">
    <property type="entry name" value="AlkB-like_sf"/>
</dbReference>
<dbReference type="InterPro" id="IPR027450">
    <property type="entry name" value="AlkB-like"/>
</dbReference>
<dbReference type="EMBL" id="NPHW01005158">
    <property type="protein sequence ID" value="OXV07052.1"/>
    <property type="molecule type" value="Genomic_DNA"/>
</dbReference>
<evidence type="ECO:0000313" key="10">
    <source>
        <dbReference type="Proteomes" id="UP000243515"/>
    </source>
</evidence>
<dbReference type="Gene3D" id="2.60.120.590">
    <property type="entry name" value="Alpha-ketoglutarate-dependent dioxygenase AlkB-like"/>
    <property type="match status" value="1"/>
</dbReference>
<dbReference type="PANTHER" id="PTHR46030:SF1">
    <property type="entry name" value="ALPHA-KETOGLUTARATE-DEPENDENT DIOXYGENASE ALKB HOMOLOG 6"/>
    <property type="match status" value="1"/>
</dbReference>
<keyword evidence="7" id="KW-0812">Transmembrane</keyword>
<comment type="similarity">
    <text evidence="1">Belongs to the alkB family.</text>
</comment>
<dbReference type="Proteomes" id="UP000243515">
    <property type="component" value="Unassembled WGS sequence"/>
</dbReference>
<accession>A0A232LSE4</accession>
<dbReference type="OrthoDB" id="412814at2759"/>
<evidence type="ECO:0000256" key="1">
    <source>
        <dbReference type="ARBA" id="ARBA00007879"/>
    </source>
</evidence>
<feature type="region of interest" description="Disordered" evidence="6">
    <location>
        <begin position="181"/>
        <end position="204"/>
    </location>
</feature>
<dbReference type="GO" id="GO:0046872">
    <property type="term" value="F:metal ion binding"/>
    <property type="evidence" value="ECO:0007669"/>
    <property type="project" value="UniProtKB-KW"/>
</dbReference>
<keyword evidence="7" id="KW-0472">Membrane</keyword>
<reference evidence="9 10" key="1">
    <citation type="journal article" date="2015" name="Environ. Microbiol.">
        <title>Metagenome sequence of Elaphomyces granulatus from sporocarp tissue reveals Ascomycota ectomycorrhizal fingerprints of genome expansion and a Proteobacteria-rich microbiome.</title>
        <authorList>
            <person name="Quandt C.A."/>
            <person name="Kohler A."/>
            <person name="Hesse C.N."/>
            <person name="Sharpton T.J."/>
            <person name="Martin F."/>
            <person name="Spatafora J.W."/>
        </authorList>
    </citation>
    <scope>NUCLEOTIDE SEQUENCE [LARGE SCALE GENOMIC DNA]</scope>
    <source>
        <strain evidence="9 10">OSC145934</strain>
    </source>
</reference>
<keyword evidence="5" id="KW-0408">Iron</keyword>
<evidence type="ECO:0000256" key="6">
    <source>
        <dbReference type="SAM" id="MobiDB-lite"/>
    </source>
</evidence>
<evidence type="ECO:0000259" key="8">
    <source>
        <dbReference type="Pfam" id="PF13532"/>
    </source>
</evidence>
<evidence type="ECO:0000256" key="3">
    <source>
        <dbReference type="ARBA" id="ARBA00022964"/>
    </source>
</evidence>
<keyword evidence="3" id="KW-0223">Dioxygenase</keyword>
<organism evidence="9 10">
    <name type="scientific">Elaphomyces granulatus</name>
    <dbReference type="NCBI Taxonomy" id="519963"/>
    <lineage>
        <taxon>Eukaryota</taxon>
        <taxon>Fungi</taxon>
        <taxon>Dikarya</taxon>
        <taxon>Ascomycota</taxon>
        <taxon>Pezizomycotina</taxon>
        <taxon>Eurotiomycetes</taxon>
        <taxon>Eurotiomycetidae</taxon>
        <taxon>Eurotiales</taxon>
        <taxon>Elaphomycetaceae</taxon>
        <taxon>Elaphomyces</taxon>
    </lineage>
</organism>
<feature type="domain" description="Alpha-ketoglutarate-dependent dioxygenase AlkB-like" evidence="8">
    <location>
        <begin position="80"/>
        <end position="279"/>
    </location>
</feature>
<evidence type="ECO:0000256" key="7">
    <source>
        <dbReference type="SAM" id="Phobius"/>
    </source>
</evidence>
<comment type="caution">
    <text evidence="9">The sequence shown here is derived from an EMBL/GenBank/DDBJ whole genome shotgun (WGS) entry which is preliminary data.</text>
</comment>
<keyword evidence="2" id="KW-0479">Metal-binding</keyword>
<dbReference type="GO" id="GO:0051213">
    <property type="term" value="F:dioxygenase activity"/>
    <property type="evidence" value="ECO:0007669"/>
    <property type="project" value="UniProtKB-KW"/>
</dbReference>
<feature type="transmembrane region" description="Helical" evidence="7">
    <location>
        <begin position="12"/>
        <end position="36"/>
    </location>
</feature>
<evidence type="ECO:0000256" key="2">
    <source>
        <dbReference type="ARBA" id="ARBA00022723"/>
    </source>
</evidence>
<sequence>MPRLKIHHTENILSSTTCDCDCLIVVFIITIIATWLDSMALPRIKSLPDEAFYIPNFITCDEEERLLHKINSASLPRWTHLSHRRLQTWPSALTQSSNTLLASPLPSWLLNPVISPRFDDLGTFLDAPHGAPNHVLINEYLPGQGIMPHEDGAAYYPLVATVSLGAPIVLDVYEKRQQKSCSDGGEQLEREAEEQDEHGGKKQENWGWKQPRFRILQEPRSLLITTKEMYTDFLHGIAERHRDENLNAEAVNNWDLLGEKERYECGSYERQTRVSLTYRDVLKVAKLGNSIKLLNAKG</sequence>
<evidence type="ECO:0000256" key="5">
    <source>
        <dbReference type="ARBA" id="ARBA00023004"/>
    </source>
</evidence>
<dbReference type="SUPFAM" id="SSF51197">
    <property type="entry name" value="Clavaminate synthase-like"/>
    <property type="match status" value="1"/>
</dbReference>
<keyword evidence="10" id="KW-1185">Reference proteome</keyword>
<dbReference type="InterPro" id="IPR032862">
    <property type="entry name" value="ALKBH6"/>
</dbReference>
<keyword evidence="7" id="KW-1133">Transmembrane helix</keyword>
<dbReference type="GO" id="GO:0005634">
    <property type="term" value="C:nucleus"/>
    <property type="evidence" value="ECO:0007669"/>
    <property type="project" value="TreeGrafter"/>
</dbReference>
<gene>
    <name evidence="9" type="ORF">Egran_05182</name>
</gene>
<protein>
    <recommendedName>
        <fullName evidence="8">Alpha-ketoglutarate-dependent dioxygenase AlkB-like domain-containing protein</fullName>
    </recommendedName>
</protein>
<dbReference type="Pfam" id="PF13532">
    <property type="entry name" value="2OG-FeII_Oxy_2"/>
    <property type="match status" value="1"/>
</dbReference>
<dbReference type="AlphaFoldDB" id="A0A232LSE4"/>
<name>A0A232LSE4_9EURO</name>
<evidence type="ECO:0000313" key="9">
    <source>
        <dbReference type="EMBL" id="OXV07052.1"/>
    </source>
</evidence>
<keyword evidence="4" id="KW-0560">Oxidoreductase</keyword>
<proteinExistence type="inferred from homology"/>
<dbReference type="PANTHER" id="PTHR46030">
    <property type="entry name" value="ALPHA-KETOGLUTARATE-DEPENDENT DIOXYGENASE ALKB HOMOLOG 6"/>
    <property type="match status" value="1"/>
</dbReference>
<evidence type="ECO:0000256" key="4">
    <source>
        <dbReference type="ARBA" id="ARBA00023002"/>
    </source>
</evidence>